<comment type="function">
    <text evidence="5">Involved in DNA repair and in homologous recombination. May regulate the cleavage reactions of the branch-structured DNA. Has a very weak ATPase activity that is not stimulated by DNA. Binds DNA but does not promote DNA strands exchange.</text>
</comment>
<evidence type="ECO:0000256" key="3">
    <source>
        <dbReference type="ARBA" id="ARBA00022741"/>
    </source>
</evidence>
<dbReference type="PIRSF" id="PIRSF003336">
    <property type="entry name" value="RadB"/>
    <property type="match status" value="1"/>
</dbReference>
<dbReference type="PROSITE" id="PS50162">
    <property type="entry name" value="RECA_2"/>
    <property type="match status" value="1"/>
</dbReference>
<dbReference type="AlphaFoldDB" id="A0A1G1YMP0"/>
<dbReference type="InterPro" id="IPR003593">
    <property type="entry name" value="AAA+_ATPase"/>
</dbReference>
<dbReference type="Gene3D" id="3.40.50.300">
    <property type="entry name" value="P-loop containing nucleotide triphosphate hydrolases"/>
    <property type="match status" value="1"/>
</dbReference>
<dbReference type="InterPro" id="IPR013632">
    <property type="entry name" value="Rad51_C"/>
</dbReference>
<dbReference type="GO" id="GO:0006281">
    <property type="term" value="P:DNA repair"/>
    <property type="evidence" value="ECO:0007669"/>
    <property type="project" value="InterPro"/>
</dbReference>
<comment type="caution">
    <text evidence="7">The sequence shown here is derived from an EMBL/GenBank/DDBJ whole genome shotgun (WGS) entry which is preliminary data.</text>
</comment>
<reference evidence="7 8" key="1">
    <citation type="journal article" date="2016" name="Nat. Commun.">
        <title>Thousands of microbial genomes shed light on interconnected biogeochemical processes in an aquifer system.</title>
        <authorList>
            <person name="Anantharaman K."/>
            <person name="Brown C.T."/>
            <person name="Hug L.A."/>
            <person name="Sharon I."/>
            <person name="Castelle C.J."/>
            <person name="Probst A.J."/>
            <person name="Thomas B.C."/>
            <person name="Singh A."/>
            <person name="Wilkins M.J."/>
            <person name="Karaoz U."/>
            <person name="Brodie E.L."/>
            <person name="Williams K.H."/>
            <person name="Hubbard S.S."/>
            <person name="Banfield J.F."/>
        </authorList>
    </citation>
    <scope>NUCLEOTIDE SEQUENCE [LARGE SCALE GENOMIC DNA]</scope>
</reference>
<proteinExistence type="inferred from homology"/>
<comment type="similarity">
    <text evidence="1">Belongs to the eukaryotic RecA-like protein family. RadB subfamily.</text>
</comment>
<organism evidence="7 8">
    <name type="scientific">Candidatus Buchananbacteria bacterium RIFCSPLOWO2_01_FULL_40_23b</name>
    <dbReference type="NCBI Taxonomy" id="1797544"/>
    <lineage>
        <taxon>Bacteria</taxon>
        <taxon>Candidatus Buchananiibacteriota</taxon>
    </lineage>
</organism>
<gene>
    <name evidence="7" type="ORF">A2912_01180</name>
</gene>
<feature type="domain" description="RecA family profile 1" evidence="6">
    <location>
        <begin position="1"/>
        <end position="160"/>
    </location>
</feature>
<dbReference type="SUPFAM" id="SSF52540">
    <property type="entry name" value="P-loop containing nucleoside triphosphate hydrolases"/>
    <property type="match status" value="1"/>
</dbReference>
<name>A0A1G1YMP0_9BACT</name>
<keyword evidence="3" id="KW-0547">Nucleotide-binding</keyword>
<evidence type="ECO:0000313" key="7">
    <source>
        <dbReference type="EMBL" id="OGY53618.1"/>
    </source>
</evidence>
<dbReference type="InterPro" id="IPR027417">
    <property type="entry name" value="P-loop_NTPase"/>
</dbReference>
<dbReference type="GO" id="GO:0003684">
    <property type="term" value="F:damaged DNA binding"/>
    <property type="evidence" value="ECO:0007669"/>
    <property type="project" value="InterPro"/>
</dbReference>
<dbReference type="PANTHER" id="PTHR22942:SF47">
    <property type="entry name" value="DNA REPAIR AND RECOMBINATION PROTEIN RADB"/>
    <property type="match status" value="1"/>
</dbReference>
<dbReference type="PANTHER" id="PTHR22942">
    <property type="entry name" value="RECA/RAD51/RADA DNA STRAND-PAIRING FAMILY MEMBER"/>
    <property type="match status" value="1"/>
</dbReference>
<evidence type="ECO:0000256" key="2">
    <source>
        <dbReference type="ARBA" id="ARBA00018143"/>
    </source>
</evidence>
<dbReference type="NCBIfam" id="TIGR02237">
    <property type="entry name" value="recomb_radB"/>
    <property type="match status" value="1"/>
</dbReference>
<evidence type="ECO:0000259" key="6">
    <source>
        <dbReference type="PROSITE" id="PS50162"/>
    </source>
</evidence>
<protein>
    <recommendedName>
        <fullName evidence="2">DNA repair and recombination protein RadB</fullName>
    </recommendedName>
</protein>
<keyword evidence="4" id="KW-0067">ATP-binding</keyword>
<evidence type="ECO:0000256" key="1">
    <source>
        <dbReference type="ARBA" id="ARBA00006876"/>
    </source>
</evidence>
<dbReference type="Proteomes" id="UP000178122">
    <property type="component" value="Unassembled WGS sequence"/>
</dbReference>
<dbReference type="InterPro" id="IPR011939">
    <property type="entry name" value="DNA_repair_and_recomb_RadB"/>
</dbReference>
<dbReference type="Pfam" id="PF08423">
    <property type="entry name" value="Rad51"/>
    <property type="match status" value="1"/>
</dbReference>
<dbReference type="SMART" id="SM00382">
    <property type="entry name" value="AAA"/>
    <property type="match status" value="1"/>
</dbReference>
<evidence type="ECO:0000313" key="8">
    <source>
        <dbReference type="Proteomes" id="UP000178122"/>
    </source>
</evidence>
<evidence type="ECO:0000256" key="4">
    <source>
        <dbReference type="ARBA" id="ARBA00022840"/>
    </source>
</evidence>
<dbReference type="HAMAP" id="MF_00350">
    <property type="entry name" value="RadB"/>
    <property type="match status" value="1"/>
</dbReference>
<dbReference type="GO" id="GO:0006310">
    <property type="term" value="P:DNA recombination"/>
    <property type="evidence" value="ECO:0007669"/>
    <property type="project" value="InterPro"/>
</dbReference>
<evidence type="ECO:0000256" key="5">
    <source>
        <dbReference type="ARBA" id="ARBA00024641"/>
    </source>
</evidence>
<dbReference type="GO" id="GO:0005524">
    <property type="term" value="F:ATP binding"/>
    <property type="evidence" value="ECO:0007669"/>
    <property type="project" value="UniProtKB-KW"/>
</dbReference>
<dbReference type="EMBL" id="MHIN01000044">
    <property type="protein sequence ID" value="OGY53618.1"/>
    <property type="molecule type" value="Genomic_DNA"/>
</dbReference>
<dbReference type="InterPro" id="IPR020588">
    <property type="entry name" value="RecA_ATP-bd"/>
</dbReference>
<dbReference type="GO" id="GO:0140664">
    <property type="term" value="F:ATP-dependent DNA damage sensor activity"/>
    <property type="evidence" value="ECO:0007669"/>
    <property type="project" value="InterPro"/>
</dbReference>
<sequence>MDKISSGAECLDALLQGGYDPDIITTIYGPSGAGKTNFCLLAAVNVAKKGKKVLFVDTEGGIAVERIKQISQDAQEILDRIIFFNPVTFLEQKEVFEMLREKMNEHIGMIVVDSISMLYRLELGRNEEVYELNSALGKQIAILVEIARKKKIPVLITNQVYADFNNRDNVKMVGGDLLKYGSKCLIELQRFQNCRGLILQKHRSLPEGLELKFRIVQEGVERVE</sequence>
<accession>A0A1G1YMP0</accession>